<evidence type="ECO:0000313" key="3">
    <source>
        <dbReference type="EMBL" id="SEA37173.1"/>
    </source>
</evidence>
<keyword evidence="4" id="KW-1185">Reference proteome</keyword>
<dbReference type="SUPFAM" id="SSF54506">
    <property type="entry name" value="Diaminopimelate epimerase-like"/>
    <property type="match status" value="1"/>
</dbReference>
<dbReference type="Proteomes" id="UP000199002">
    <property type="component" value="Unassembled WGS sequence"/>
</dbReference>
<dbReference type="RefSeq" id="WP_092698063.1">
    <property type="nucleotide sequence ID" value="NZ_CAXIQL010000034.1"/>
</dbReference>
<accession>A0A1H4AMQ5</accession>
<comment type="similarity">
    <text evidence="1">Belongs to the PhzF family.</text>
</comment>
<dbReference type="PIRSF" id="PIRSF016184">
    <property type="entry name" value="PhzC_PhzF"/>
    <property type="match status" value="1"/>
</dbReference>
<evidence type="ECO:0000256" key="1">
    <source>
        <dbReference type="ARBA" id="ARBA00008270"/>
    </source>
</evidence>
<dbReference type="STRING" id="592050.SAMN05421875_1117"/>
<gene>
    <name evidence="3" type="ORF">SAMN05421875_1117</name>
</gene>
<dbReference type="AlphaFoldDB" id="A0A1H4AMQ5"/>
<dbReference type="NCBIfam" id="TIGR00654">
    <property type="entry name" value="PhzF_family"/>
    <property type="match status" value="1"/>
</dbReference>
<dbReference type="GO" id="GO:0005737">
    <property type="term" value="C:cytoplasm"/>
    <property type="evidence" value="ECO:0007669"/>
    <property type="project" value="TreeGrafter"/>
</dbReference>
<dbReference type="GeneID" id="34232575"/>
<proteinExistence type="inferred from homology"/>
<protein>
    <submittedName>
        <fullName evidence="3">Phenazine biosynthesis protein PhzF family</fullName>
    </submittedName>
</protein>
<sequence>MRQRSFRQVDVFTTQPYRGNPLAVVLDGEGLTTEAMQQFTDWTHLSEATFLLPPTPEGRAAGADYRVRIFSPGRELPFAGHPTLGSCHAWLEAGGQARTAGRVVQECGVGLVTLRQDGDRLAFAAPPLVRSGPLDEADVVRIAQGLGVARSDILHHAWCDNGPNWRGVMLRSAAQVLALQPDGAILAGLDVGVVGPTAEGGASAPRGKVGVVGSSDEQGIAFEVRAFFPGSNGLSEDPVTGSLNAALAQWLIGAGLAPTHYVASQGTALGRAGRVHVAQEGSDIWVGGSTVSCVRGEVLL</sequence>
<dbReference type="EMBL" id="FNQJ01000011">
    <property type="protein sequence ID" value="SEA37173.1"/>
    <property type="molecule type" value="Genomic_DNA"/>
</dbReference>
<name>A0A1H4AMQ5_9BURK</name>
<evidence type="ECO:0000313" key="4">
    <source>
        <dbReference type="Proteomes" id="UP000199002"/>
    </source>
</evidence>
<dbReference type="PANTHER" id="PTHR13774:SF32">
    <property type="entry name" value="ANTISENSE-ENHANCING SEQUENCE 1"/>
    <property type="match status" value="1"/>
</dbReference>
<dbReference type="PANTHER" id="PTHR13774">
    <property type="entry name" value="PHENAZINE BIOSYNTHESIS PROTEIN"/>
    <property type="match status" value="1"/>
</dbReference>
<organism evidence="3 4">
    <name type="scientific">Acidovorax soli</name>
    <dbReference type="NCBI Taxonomy" id="592050"/>
    <lineage>
        <taxon>Bacteria</taxon>
        <taxon>Pseudomonadati</taxon>
        <taxon>Pseudomonadota</taxon>
        <taxon>Betaproteobacteria</taxon>
        <taxon>Burkholderiales</taxon>
        <taxon>Comamonadaceae</taxon>
        <taxon>Acidovorax</taxon>
    </lineage>
</organism>
<feature type="active site" evidence="2">
    <location>
        <position position="47"/>
    </location>
</feature>
<reference evidence="4" key="1">
    <citation type="submission" date="2016-10" db="EMBL/GenBank/DDBJ databases">
        <authorList>
            <person name="Varghese N."/>
            <person name="Submissions S."/>
        </authorList>
    </citation>
    <scope>NUCLEOTIDE SEQUENCE [LARGE SCALE GENOMIC DNA]</scope>
    <source>
        <strain evidence="4">DSM 25157</strain>
    </source>
</reference>
<dbReference type="GO" id="GO:0016853">
    <property type="term" value="F:isomerase activity"/>
    <property type="evidence" value="ECO:0007669"/>
    <property type="project" value="TreeGrafter"/>
</dbReference>
<dbReference type="Gene3D" id="3.10.310.10">
    <property type="entry name" value="Diaminopimelate Epimerase, Chain A, domain 1"/>
    <property type="match status" value="2"/>
</dbReference>
<dbReference type="Pfam" id="PF02567">
    <property type="entry name" value="PhzC-PhzF"/>
    <property type="match status" value="1"/>
</dbReference>
<dbReference type="InterPro" id="IPR003719">
    <property type="entry name" value="Phenazine_PhzF-like"/>
</dbReference>
<evidence type="ECO:0000256" key="2">
    <source>
        <dbReference type="PIRSR" id="PIRSR016184-1"/>
    </source>
</evidence>